<evidence type="ECO:0000313" key="1">
    <source>
        <dbReference type="EMBL" id="KAJ1371108.1"/>
    </source>
</evidence>
<dbReference type="EMBL" id="JAHQIW010006911">
    <property type="protein sequence ID" value="KAJ1371108.1"/>
    <property type="molecule type" value="Genomic_DNA"/>
</dbReference>
<keyword evidence="2" id="KW-1185">Reference proteome</keyword>
<reference evidence="1" key="1">
    <citation type="submission" date="2021-06" db="EMBL/GenBank/DDBJ databases">
        <title>Parelaphostrongylus tenuis whole genome reference sequence.</title>
        <authorList>
            <person name="Garwood T.J."/>
            <person name="Larsen P.A."/>
            <person name="Fountain-Jones N.M."/>
            <person name="Garbe J.R."/>
            <person name="Macchietto M.G."/>
            <person name="Kania S.A."/>
            <person name="Gerhold R.W."/>
            <person name="Richards J.E."/>
            <person name="Wolf T.M."/>
        </authorList>
    </citation>
    <scope>NUCLEOTIDE SEQUENCE</scope>
    <source>
        <strain evidence="1">MNPRO001-30</strain>
        <tissue evidence="1">Meninges</tissue>
    </source>
</reference>
<proteinExistence type="predicted"/>
<organism evidence="1 2">
    <name type="scientific">Parelaphostrongylus tenuis</name>
    <name type="common">Meningeal worm</name>
    <dbReference type="NCBI Taxonomy" id="148309"/>
    <lineage>
        <taxon>Eukaryota</taxon>
        <taxon>Metazoa</taxon>
        <taxon>Ecdysozoa</taxon>
        <taxon>Nematoda</taxon>
        <taxon>Chromadorea</taxon>
        <taxon>Rhabditida</taxon>
        <taxon>Rhabditina</taxon>
        <taxon>Rhabditomorpha</taxon>
        <taxon>Strongyloidea</taxon>
        <taxon>Metastrongylidae</taxon>
        <taxon>Parelaphostrongylus</taxon>
    </lineage>
</organism>
<dbReference type="AlphaFoldDB" id="A0AAD5WIW3"/>
<name>A0AAD5WIW3_PARTN</name>
<gene>
    <name evidence="1" type="ORF">KIN20_032989</name>
</gene>
<evidence type="ECO:0000313" key="2">
    <source>
        <dbReference type="Proteomes" id="UP001196413"/>
    </source>
</evidence>
<protein>
    <submittedName>
        <fullName evidence="1">Uncharacterized protein</fullName>
    </submittedName>
</protein>
<sequence length="98" mass="10399">MMENERKCIIVENTVTGLCTGLMGLGAAMPCMPNQMVAVTPVADHYTSISGSLSTTNVIMANWTRMMWQSVLSRAVRMLASGPFASHFVSATGTVGGN</sequence>
<accession>A0AAD5WIW3</accession>
<comment type="caution">
    <text evidence="1">The sequence shown here is derived from an EMBL/GenBank/DDBJ whole genome shotgun (WGS) entry which is preliminary data.</text>
</comment>
<dbReference type="Proteomes" id="UP001196413">
    <property type="component" value="Unassembled WGS sequence"/>
</dbReference>